<protein>
    <submittedName>
        <fullName evidence="7">MarP family serine protease</fullName>
    </submittedName>
</protein>
<feature type="region of interest" description="Disordered" evidence="5">
    <location>
        <begin position="182"/>
        <end position="201"/>
    </location>
</feature>
<dbReference type="InterPro" id="IPR009003">
    <property type="entry name" value="Peptidase_S1_PA"/>
</dbReference>
<dbReference type="GO" id="GO:0006508">
    <property type="term" value="P:proteolysis"/>
    <property type="evidence" value="ECO:0007669"/>
    <property type="project" value="UniProtKB-KW"/>
</dbReference>
<evidence type="ECO:0000256" key="4">
    <source>
        <dbReference type="ARBA" id="ARBA00023136"/>
    </source>
</evidence>
<feature type="transmembrane region" description="Helical" evidence="6">
    <location>
        <begin position="115"/>
        <end position="143"/>
    </location>
</feature>
<dbReference type="Proteomes" id="UP000502706">
    <property type="component" value="Chromosome"/>
</dbReference>
<reference evidence="7 8" key="1">
    <citation type="submission" date="2019-10" db="EMBL/GenBank/DDBJ databases">
        <title>Rubrobacter sp nov SCSIO 52915 isolated from a deep-sea sediment in the South China Sea.</title>
        <authorList>
            <person name="Chen R.W."/>
        </authorList>
    </citation>
    <scope>NUCLEOTIDE SEQUENCE [LARGE SCALE GENOMIC DNA]</scope>
    <source>
        <strain evidence="7 8">SCSIO 52915</strain>
    </source>
</reference>
<dbReference type="InterPro" id="IPR047680">
    <property type="entry name" value="MarP-like"/>
</dbReference>
<dbReference type="GO" id="GO:0004252">
    <property type="term" value="F:serine-type endopeptidase activity"/>
    <property type="evidence" value="ECO:0007669"/>
    <property type="project" value="InterPro"/>
</dbReference>
<dbReference type="EMBL" id="CP045121">
    <property type="protein sequence ID" value="QIN80273.1"/>
    <property type="molecule type" value="Genomic_DNA"/>
</dbReference>
<dbReference type="PANTHER" id="PTHR43019">
    <property type="entry name" value="SERINE ENDOPROTEASE DEGS"/>
    <property type="match status" value="1"/>
</dbReference>
<dbReference type="Pfam" id="PF13365">
    <property type="entry name" value="Trypsin_2"/>
    <property type="match status" value="1"/>
</dbReference>
<dbReference type="Pfam" id="PF02674">
    <property type="entry name" value="Colicin_V"/>
    <property type="match status" value="1"/>
</dbReference>
<keyword evidence="7" id="KW-0378">Hydrolase</keyword>
<evidence type="ECO:0000256" key="3">
    <source>
        <dbReference type="ARBA" id="ARBA00022989"/>
    </source>
</evidence>
<feature type="transmembrane region" description="Helical" evidence="6">
    <location>
        <begin position="15"/>
        <end position="34"/>
    </location>
</feature>
<keyword evidence="2 6" id="KW-0812">Transmembrane</keyword>
<evidence type="ECO:0000313" key="7">
    <source>
        <dbReference type="EMBL" id="QIN80273.1"/>
    </source>
</evidence>
<evidence type="ECO:0000256" key="1">
    <source>
        <dbReference type="ARBA" id="ARBA00004141"/>
    </source>
</evidence>
<keyword evidence="8" id="KW-1185">Reference proteome</keyword>
<name>A0A6G8Q1D2_9ACTN</name>
<dbReference type="SUPFAM" id="SSF50494">
    <property type="entry name" value="Trypsin-like serine proteases"/>
    <property type="match status" value="1"/>
</dbReference>
<dbReference type="InterPro" id="IPR043504">
    <property type="entry name" value="Peptidase_S1_PA_chymotrypsin"/>
</dbReference>
<dbReference type="Gene3D" id="2.40.10.10">
    <property type="entry name" value="Trypsin-like serine proteases"/>
    <property type="match status" value="2"/>
</dbReference>
<dbReference type="PANTHER" id="PTHR43019:SF23">
    <property type="entry name" value="PROTEASE DO-LIKE 5, CHLOROPLASTIC"/>
    <property type="match status" value="1"/>
</dbReference>
<dbReference type="NCBIfam" id="NF033740">
    <property type="entry name" value="MarP_fam_protase"/>
    <property type="match status" value="1"/>
</dbReference>
<dbReference type="KEGG" id="rmar:GBA65_19065"/>
<comment type="subcellular location">
    <subcellularLocation>
        <location evidence="1">Membrane</location>
        <topology evidence="1">Multi-pass membrane protein</topology>
    </subcellularLocation>
</comment>
<sequence length="399" mass="41571">MIRRESKTGARDCRIGRVSVLDPFVFLFVLLLVWRGARLGFLAGAFSLAGVVLGAALGSRLAPALLGDRGDLLYGSAITLASILAFAVIGDILARSAGGYLREKLASPASRWLDGLGGAALGAALSLTLVWVAAILALSAPFLSPTHPAMRESAFVQVLGDRMPSHLLAQAVARLDPLPEFRGPEADVAEPDENVTRDPDVSAAASRVVRISGVACGYGVEGSGWVAGKNLVVTNAHVVAGELSTRVQPAGTGVPLPAKVVVFDERNDVAVLRVKGLGLPPLPLDEPGNDEPVAILGFPENGPYDVRSGRTGETERVISSDAYNRGPVERTVTSFRGYVRPGNSGGPVVNGDGAVVATIFASRADSDKAGYGIPSSIVQQLVELAKDRRTPVPTDECAN</sequence>
<dbReference type="InterPro" id="IPR003825">
    <property type="entry name" value="Colicin-V_CvpA"/>
</dbReference>
<gene>
    <name evidence="7" type="ORF">GBA65_19065</name>
</gene>
<evidence type="ECO:0000256" key="5">
    <source>
        <dbReference type="SAM" id="MobiDB-lite"/>
    </source>
</evidence>
<feature type="transmembrane region" description="Helical" evidence="6">
    <location>
        <begin position="72"/>
        <end position="94"/>
    </location>
</feature>
<keyword evidence="3 6" id="KW-1133">Transmembrane helix</keyword>
<dbReference type="InterPro" id="IPR001940">
    <property type="entry name" value="Peptidase_S1C"/>
</dbReference>
<evidence type="ECO:0000256" key="6">
    <source>
        <dbReference type="SAM" id="Phobius"/>
    </source>
</evidence>
<feature type="transmembrane region" description="Helical" evidence="6">
    <location>
        <begin position="41"/>
        <end position="66"/>
    </location>
</feature>
<evidence type="ECO:0000256" key="2">
    <source>
        <dbReference type="ARBA" id="ARBA00022692"/>
    </source>
</evidence>
<dbReference type="GO" id="GO:0016020">
    <property type="term" value="C:membrane"/>
    <property type="evidence" value="ECO:0007669"/>
    <property type="project" value="UniProtKB-SubCell"/>
</dbReference>
<dbReference type="AlphaFoldDB" id="A0A6G8Q1D2"/>
<organism evidence="7 8">
    <name type="scientific">Rubrobacter marinus</name>
    <dbReference type="NCBI Taxonomy" id="2653852"/>
    <lineage>
        <taxon>Bacteria</taxon>
        <taxon>Bacillati</taxon>
        <taxon>Actinomycetota</taxon>
        <taxon>Rubrobacteria</taxon>
        <taxon>Rubrobacterales</taxon>
        <taxon>Rubrobacteraceae</taxon>
        <taxon>Rubrobacter</taxon>
    </lineage>
</organism>
<proteinExistence type="predicted"/>
<dbReference type="PRINTS" id="PR00834">
    <property type="entry name" value="PROTEASES2C"/>
</dbReference>
<dbReference type="GO" id="GO:0009403">
    <property type="term" value="P:toxin biosynthetic process"/>
    <property type="evidence" value="ECO:0007669"/>
    <property type="project" value="InterPro"/>
</dbReference>
<evidence type="ECO:0000313" key="8">
    <source>
        <dbReference type="Proteomes" id="UP000502706"/>
    </source>
</evidence>
<keyword evidence="7" id="KW-0645">Protease</keyword>
<keyword evidence="4 6" id="KW-0472">Membrane</keyword>
<accession>A0A6G8Q1D2</accession>